<evidence type="ECO:0000313" key="3">
    <source>
        <dbReference type="Proteomes" id="UP001238215"/>
    </source>
</evidence>
<name>A0AAJ1STK4_9ENTE</name>
<keyword evidence="1" id="KW-0812">Transmembrane</keyword>
<accession>A0AAJ1STK4</accession>
<organism evidence="2 3">
    <name type="scientific">Enterococcus lactis</name>
    <dbReference type="NCBI Taxonomy" id="357441"/>
    <lineage>
        <taxon>Bacteria</taxon>
        <taxon>Bacillati</taxon>
        <taxon>Bacillota</taxon>
        <taxon>Bacilli</taxon>
        <taxon>Lactobacillales</taxon>
        <taxon>Enterococcaceae</taxon>
        <taxon>Enterococcus</taxon>
    </lineage>
</organism>
<dbReference type="AlphaFoldDB" id="A0AAJ1STK4"/>
<evidence type="ECO:0000256" key="1">
    <source>
        <dbReference type="SAM" id="Phobius"/>
    </source>
</evidence>
<keyword evidence="1" id="KW-0472">Membrane</keyword>
<reference evidence="2 3" key="1">
    <citation type="submission" date="2023-08" db="EMBL/GenBank/DDBJ databases">
        <title>Whole genome sequencing of Enterococcus.</title>
        <authorList>
            <person name="Kaptchouang Tchatchouang C.D."/>
            <person name="Ateba C.N."/>
        </authorList>
    </citation>
    <scope>NUCLEOTIDE SEQUENCE [LARGE SCALE GENOMIC DNA]</scope>
    <source>
        <strain evidence="2 3">ENT3_CNKT_NWU</strain>
    </source>
</reference>
<dbReference type="Proteomes" id="UP001238215">
    <property type="component" value="Unassembled WGS sequence"/>
</dbReference>
<dbReference type="EMBL" id="JAVBZS010000062">
    <property type="protein sequence ID" value="MDP8590881.1"/>
    <property type="molecule type" value="Genomic_DNA"/>
</dbReference>
<proteinExistence type="predicted"/>
<dbReference type="RefSeq" id="WP_306402122.1">
    <property type="nucleotide sequence ID" value="NZ_JAVBZS010000062.1"/>
</dbReference>
<protein>
    <submittedName>
        <fullName evidence="2">Uncharacterized protein</fullName>
    </submittedName>
</protein>
<feature type="transmembrane region" description="Helical" evidence="1">
    <location>
        <begin position="40"/>
        <end position="61"/>
    </location>
</feature>
<keyword evidence="1" id="KW-1133">Transmembrane helix</keyword>
<sequence length="295" mass="34784">MKKGKILLYAFLFFLGAAIIGTLLMWFPKLWEFEGTPDGWLGYWGGVIGALFGVIGAYLVMNEQLKREEKKRKKDNEPLIVPGSSEKINLTMSHGKTISESPEYFNNIKNFTDLSFQLINGGKTPIFDLEYYYKFVNEDELAKSFTKNKNLAETYPQFWFKKDNRLPEQKYSLVYIYTEKDRDGNKTNFKVEEEVVSYTYFDSVLMPGKTLPMYIDKKTNMIFSFLFQSFLWLLDKDYYVWPVIKAEVRYKDYELSQRKLTFNLKIDEYFVKDDKLEIKIKVDINSIENVLIDAI</sequence>
<gene>
    <name evidence="2" type="ORF">RAN64_12900</name>
</gene>
<feature type="transmembrane region" description="Helical" evidence="1">
    <location>
        <begin position="7"/>
        <end position="28"/>
    </location>
</feature>
<keyword evidence="3" id="KW-1185">Reference proteome</keyword>
<evidence type="ECO:0000313" key="2">
    <source>
        <dbReference type="EMBL" id="MDP8590881.1"/>
    </source>
</evidence>
<comment type="caution">
    <text evidence="2">The sequence shown here is derived from an EMBL/GenBank/DDBJ whole genome shotgun (WGS) entry which is preliminary data.</text>
</comment>